<organism evidence="2 3">
    <name type="scientific">Corynebacterium lowii</name>
    <dbReference type="NCBI Taxonomy" id="1544413"/>
    <lineage>
        <taxon>Bacteria</taxon>
        <taxon>Bacillati</taxon>
        <taxon>Actinomycetota</taxon>
        <taxon>Actinomycetes</taxon>
        <taxon>Mycobacteriales</taxon>
        <taxon>Corynebacteriaceae</taxon>
        <taxon>Corynebacterium</taxon>
    </lineage>
</organism>
<sequence>MHVSFFRSRASLTLAATLAAAPLLSGCEVDSLFGPKPNAAVSALAQGAREDAERLEGSDPELSALRGEQALAFDAEVARLCGTLEDGSTPASCSAEKVEEASEPVETTGLEQIIATFGDLPEESRPLAAQQAIILAEATGSTDVAKAAQAANLTEEPEAAEAAREVLRGEYALAYGVGVAKAFGATNLKDLTAAINERIAALTTALEPTGEVPVAEAGYEITGIASPTDAASAQAFINAAIAQAADSWEAAAADAESNEGGWLNLAITGAAHAGRFR</sequence>
<accession>A0A0Q0UF44</accession>
<evidence type="ECO:0000313" key="2">
    <source>
        <dbReference type="EMBL" id="KQB86601.1"/>
    </source>
</evidence>
<dbReference type="SUPFAM" id="SSF47240">
    <property type="entry name" value="Ferritin-like"/>
    <property type="match status" value="1"/>
</dbReference>
<comment type="caution">
    <text evidence="2">The sequence shown here is derived from an EMBL/GenBank/DDBJ whole genome shotgun (WGS) entry which is preliminary data.</text>
</comment>
<name>A0A0Q0UF44_9CORY</name>
<dbReference type="PATRIC" id="fig|1544413.3.peg.811"/>
<dbReference type="PROSITE" id="PS51257">
    <property type="entry name" value="PROKAR_LIPOPROTEIN"/>
    <property type="match status" value="1"/>
</dbReference>
<keyword evidence="1" id="KW-0732">Signal</keyword>
<reference evidence="2 3" key="1">
    <citation type="submission" date="2015-10" db="EMBL/GenBank/DDBJ databases">
        <title>Corynebacteirum lowii and Corynebacterium oculi species nova, derived from human clinical disease and and emended description of Corynebacterium mastiditis.</title>
        <authorList>
            <person name="Bernard K."/>
            <person name="Pacheco A.L."/>
            <person name="Mcdougall C."/>
            <person name="Burtx T."/>
            <person name="Weibe D."/>
            <person name="Tyler S."/>
            <person name="Olson A.B."/>
            <person name="Cnockaert M."/>
            <person name="Eguchi H."/>
            <person name="Kuwahara T."/>
            <person name="Nakayama-Imaohji H."/>
            <person name="Boudewijins M."/>
            <person name="Van Hoecke F."/>
            <person name="Bernier A.-M."/>
            <person name="Vandamme P."/>
        </authorList>
    </citation>
    <scope>NUCLEOTIDE SEQUENCE [LARGE SCALE GENOMIC DNA]</scope>
    <source>
        <strain evidence="2 3">NML 130206</strain>
    </source>
</reference>
<protein>
    <recommendedName>
        <fullName evidence="4">DUF4439 domain-containing protein</fullName>
    </recommendedName>
</protein>
<gene>
    <name evidence="2" type="ORF">Clow_00809</name>
</gene>
<keyword evidence="3" id="KW-1185">Reference proteome</keyword>
<proteinExistence type="predicted"/>
<feature type="signal peptide" evidence="1">
    <location>
        <begin position="1"/>
        <end position="25"/>
    </location>
</feature>
<evidence type="ECO:0000256" key="1">
    <source>
        <dbReference type="SAM" id="SignalP"/>
    </source>
</evidence>
<evidence type="ECO:0008006" key="4">
    <source>
        <dbReference type="Google" id="ProtNLM"/>
    </source>
</evidence>
<dbReference type="InterPro" id="IPR012347">
    <property type="entry name" value="Ferritin-like"/>
</dbReference>
<dbReference type="Proteomes" id="UP000050488">
    <property type="component" value="Unassembled WGS sequence"/>
</dbReference>
<dbReference type="Gene3D" id="1.20.1260.10">
    <property type="match status" value="1"/>
</dbReference>
<dbReference type="AlphaFoldDB" id="A0A0Q0UF44"/>
<evidence type="ECO:0000313" key="3">
    <source>
        <dbReference type="Proteomes" id="UP000050488"/>
    </source>
</evidence>
<dbReference type="InterPro" id="IPR009078">
    <property type="entry name" value="Ferritin-like_SF"/>
</dbReference>
<feature type="chain" id="PRO_5038704471" description="DUF4439 domain-containing protein" evidence="1">
    <location>
        <begin position="26"/>
        <end position="277"/>
    </location>
</feature>
<dbReference type="STRING" id="1544413.Clow_00809"/>
<dbReference type="EMBL" id="LKEV01000002">
    <property type="protein sequence ID" value="KQB86601.1"/>
    <property type="molecule type" value="Genomic_DNA"/>
</dbReference>